<dbReference type="AlphaFoldDB" id="A0AA39J5J6"/>
<reference evidence="5" key="1">
    <citation type="submission" date="2023-06" db="EMBL/GenBank/DDBJ databases">
        <authorList>
            <consortium name="Lawrence Berkeley National Laboratory"/>
            <person name="Ahrendt S."/>
            <person name="Sahu N."/>
            <person name="Indic B."/>
            <person name="Wong-Bajracharya J."/>
            <person name="Merenyi Z."/>
            <person name="Ke H.-M."/>
            <person name="Monk M."/>
            <person name="Kocsube S."/>
            <person name="Drula E."/>
            <person name="Lipzen A."/>
            <person name="Balint B."/>
            <person name="Henrissat B."/>
            <person name="Andreopoulos B."/>
            <person name="Martin F.M."/>
            <person name="Harder C.B."/>
            <person name="Rigling D."/>
            <person name="Ford K.L."/>
            <person name="Foster G.D."/>
            <person name="Pangilinan J."/>
            <person name="Papanicolaou A."/>
            <person name="Barry K."/>
            <person name="LaButti K."/>
            <person name="Viragh M."/>
            <person name="Koriabine M."/>
            <person name="Yan M."/>
            <person name="Riley R."/>
            <person name="Champramary S."/>
            <person name="Plett K.L."/>
            <person name="Tsai I.J."/>
            <person name="Slot J."/>
            <person name="Sipos G."/>
            <person name="Plett J."/>
            <person name="Nagy L.G."/>
            <person name="Grigoriev I.V."/>
        </authorList>
    </citation>
    <scope>NUCLEOTIDE SEQUENCE</scope>
    <source>
        <strain evidence="5">FPL87.14</strain>
    </source>
</reference>
<gene>
    <name evidence="5" type="ORF">EV421DRAFT_1908415</name>
</gene>
<dbReference type="PANTHER" id="PTHR43201:SF5">
    <property type="entry name" value="MEDIUM-CHAIN ACYL-COA LIGASE ACSF2, MITOCHONDRIAL"/>
    <property type="match status" value="1"/>
</dbReference>
<dbReference type="InterPro" id="IPR045851">
    <property type="entry name" value="AMP-bd_C_sf"/>
</dbReference>
<dbReference type="Gene3D" id="3.40.50.12780">
    <property type="entry name" value="N-terminal domain of ligase-like"/>
    <property type="match status" value="1"/>
</dbReference>
<dbReference type="PROSITE" id="PS00455">
    <property type="entry name" value="AMP_BINDING"/>
    <property type="match status" value="1"/>
</dbReference>
<evidence type="ECO:0000313" key="5">
    <source>
        <dbReference type="EMBL" id="KAK0435717.1"/>
    </source>
</evidence>
<keyword evidence="6" id="KW-1185">Reference proteome</keyword>
<proteinExistence type="inferred from homology"/>
<dbReference type="GO" id="GO:0031956">
    <property type="term" value="F:medium-chain fatty acid-CoA ligase activity"/>
    <property type="evidence" value="ECO:0007669"/>
    <property type="project" value="TreeGrafter"/>
</dbReference>
<dbReference type="EMBL" id="JAUEPT010000060">
    <property type="protein sequence ID" value="KAK0435717.1"/>
    <property type="molecule type" value="Genomic_DNA"/>
</dbReference>
<evidence type="ECO:0008006" key="7">
    <source>
        <dbReference type="Google" id="ProtNLM"/>
    </source>
</evidence>
<dbReference type="Proteomes" id="UP001175226">
    <property type="component" value="Unassembled WGS sequence"/>
</dbReference>
<dbReference type="InterPro" id="IPR000873">
    <property type="entry name" value="AMP-dep_synth/lig_dom"/>
</dbReference>
<protein>
    <recommendedName>
        <fullName evidence="7">Acetyl-CoA synthetase-like protein</fullName>
    </recommendedName>
</protein>
<keyword evidence="2" id="KW-0436">Ligase</keyword>
<dbReference type="InterPro" id="IPR020845">
    <property type="entry name" value="AMP-binding_CS"/>
</dbReference>
<comment type="similarity">
    <text evidence="1">Belongs to the ATP-dependent AMP-binding enzyme family.</text>
</comment>
<dbReference type="InterPro" id="IPR025110">
    <property type="entry name" value="AMP-bd_C"/>
</dbReference>
<dbReference type="SUPFAM" id="SSF56801">
    <property type="entry name" value="Acetyl-CoA synthetase-like"/>
    <property type="match status" value="1"/>
</dbReference>
<evidence type="ECO:0000256" key="1">
    <source>
        <dbReference type="ARBA" id="ARBA00006432"/>
    </source>
</evidence>
<name>A0AA39J5J6_9AGAR</name>
<feature type="domain" description="AMP-dependent synthetase/ligase" evidence="3">
    <location>
        <begin position="49"/>
        <end position="280"/>
    </location>
</feature>
<evidence type="ECO:0000259" key="3">
    <source>
        <dbReference type="Pfam" id="PF00501"/>
    </source>
</evidence>
<evidence type="ECO:0000313" key="6">
    <source>
        <dbReference type="Proteomes" id="UP001175226"/>
    </source>
</evidence>
<dbReference type="Pfam" id="PF13193">
    <property type="entry name" value="AMP-binding_C"/>
    <property type="match status" value="1"/>
</dbReference>
<dbReference type="Pfam" id="PF00501">
    <property type="entry name" value="AMP-binding"/>
    <property type="match status" value="2"/>
</dbReference>
<dbReference type="InterPro" id="IPR042099">
    <property type="entry name" value="ANL_N_sf"/>
</dbReference>
<feature type="domain" description="AMP-binding enzyme C-terminal" evidence="4">
    <location>
        <begin position="510"/>
        <end position="587"/>
    </location>
</feature>
<comment type="caution">
    <text evidence="5">The sequence shown here is derived from an EMBL/GenBank/DDBJ whole genome shotgun (WGS) entry which is preliminary data.</text>
</comment>
<evidence type="ECO:0000259" key="4">
    <source>
        <dbReference type="Pfam" id="PF13193"/>
    </source>
</evidence>
<dbReference type="PANTHER" id="PTHR43201">
    <property type="entry name" value="ACYL-COA SYNTHETASE"/>
    <property type="match status" value="1"/>
</dbReference>
<feature type="domain" description="AMP-dependent synthetase/ligase" evidence="3">
    <location>
        <begin position="335"/>
        <end position="458"/>
    </location>
</feature>
<evidence type="ECO:0000256" key="2">
    <source>
        <dbReference type="ARBA" id="ARBA00022598"/>
    </source>
</evidence>
<dbReference type="GO" id="GO:0006631">
    <property type="term" value="P:fatty acid metabolic process"/>
    <property type="evidence" value="ECO:0007669"/>
    <property type="project" value="TreeGrafter"/>
</dbReference>
<organism evidence="5 6">
    <name type="scientific">Armillaria borealis</name>
    <dbReference type="NCBI Taxonomy" id="47425"/>
    <lineage>
        <taxon>Eukaryota</taxon>
        <taxon>Fungi</taxon>
        <taxon>Dikarya</taxon>
        <taxon>Basidiomycota</taxon>
        <taxon>Agaricomycotina</taxon>
        <taxon>Agaricomycetes</taxon>
        <taxon>Agaricomycetidae</taxon>
        <taxon>Agaricales</taxon>
        <taxon>Marasmiineae</taxon>
        <taxon>Physalacriaceae</taxon>
        <taxon>Armillaria</taxon>
    </lineage>
</organism>
<accession>A0AA39J5J6</accession>
<dbReference type="Gene3D" id="3.30.300.30">
    <property type="match status" value="1"/>
</dbReference>
<sequence>MSSPKILVAEDILCGPGCPHEVETRLIDGKLLKVYKNLVPTLRDFWVSAVEKNGDKTYIVFDSERLTYRQVFDRSVRTAGVFYTVYGIRKGDRVAVCSRNVSEYLIIFWATHLLGAVPALVNAWLPLEPLTFCIVHTQPRLLIVDAERAEVLAPAVDKTCAEAGIAAVLVLHPKRIPRGMENYYTAIDEYDGSYKDIFKDYPIISPEDNAVIMFTSGTTGLPKGVLSTQRQFLTNTLNTIVGGRRALLRRGGSLPDLAALAQEPQKGALISVPLFHVSGTTSYSVIFSFSYISFISPYADACYDVGHENHSHDEVLGTPPVVVCMSYHYLTWRNRLIKEENVGVAGGVPAMVSDLMDSSLVGYPLDGLFFGGSPAPEILSSRAREVFPAAELSQGYGLTETNSISVAIAGEDYMTRPGSTGLPSPVNEVAIVDNGVKLPRGQTGEVWLRGPNVMKGYWRDPVATNSVLTTDGWLKSGDLGVQDEEGFLYIKDRIKDIIIRGGESISSISIENALYNDSRIAEAAAIGLPDTRLGELVAAVVSAKPAFKGKVMEEQLLALARKTLPRFAIPVMILVLETPFELTPSGKIVKGNLRALAQREWEKRNGLATWAQSRL</sequence>